<feature type="transmembrane region" description="Helical" evidence="7">
    <location>
        <begin position="6"/>
        <end position="27"/>
    </location>
</feature>
<dbReference type="InterPro" id="IPR052173">
    <property type="entry name" value="Beta-lactam_resp_regulator"/>
</dbReference>
<dbReference type="EMBL" id="BLKV01000002">
    <property type="protein sequence ID" value="GFG71137.1"/>
    <property type="molecule type" value="Genomic_DNA"/>
</dbReference>
<keyword evidence="5 6" id="KW-0482">Metalloprotease</keyword>
<comment type="similarity">
    <text evidence="6">Belongs to the peptidase M48 family.</text>
</comment>
<name>A0A7I9XP50_9MYCO</name>
<dbReference type="Proteomes" id="UP000465263">
    <property type="component" value="Unassembled WGS sequence"/>
</dbReference>
<sequence>MNAVTLLLGYAVVLSCVAPALLTWPGVARIPPRLAVTGWLVAVGTTLIAWLSALAIMIVGAIHSVVTNTAMTFCVKTLGIARADRLPPAIATALVVLLLLVTASVALRTARRVVISLRGYRRRNLQHAEAVRIVGYPTSHHGVVAMAADQPTAYCVSGGRRQTVVVTTAALELLSSTDLAAVLAHERAHLRGRHHRIIATLNALAAALPRLPLMRSAAKSVPALLEMCADDAAARDHGRESLLASLLTLSSGHRVPDGALAAAGTAVVDRMRRLMEPEQGPWWDPRSLAMVGIVAVTAAVPGLALGLCTL</sequence>
<dbReference type="Gene3D" id="3.30.2010.10">
    <property type="entry name" value="Metalloproteases ('zincins'), catalytic domain"/>
    <property type="match status" value="1"/>
</dbReference>
<comment type="caution">
    <text evidence="9">The sequence shown here is derived from an EMBL/GenBank/DDBJ whole genome shotgun (WGS) entry which is preliminary data.</text>
</comment>
<dbReference type="InterPro" id="IPR001915">
    <property type="entry name" value="Peptidase_M48"/>
</dbReference>
<organism evidence="9 10">
    <name type="scientific">Mycolicibacter senuensis</name>
    <dbReference type="NCBI Taxonomy" id="386913"/>
    <lineage>
        <taxon>Bacteria</taxon>
        <taxon>Bacillati</taxon>
        <taxon>Actinomycetota</taxon>
        <taxon>Actinomycetes</taxon>
        <taxon>Mycobacteriales</taxon>
        <taxon>Mycobacteriaceae</taxon>
        <taxon>Mycolicibacter</taxon>
    </lineage>
</organism>
<keyword evidence="7" id="KW-0812">Transmembrane</keyword>
<feature type="domain" description="Peptidase M48" evidence="8">
    <location>
        <begin position="128"/>
        <end position="201"/>
    </location>
</feature>
<keyword evidence="7" id="KW-1133">Transmembrane helix</keyword>
<keyword evidence="4 6" id="KW-0862">Zinc</keyword>
<evidence type="ECO:0000313" key="9">
    <source>
        <dbReference type="EMBL" id="GFG71137.1"/>
    </source>
</evidence>
<protein>
    <recommendedName>
        <fullName evidence="8">Peptidase M48 domain-containing protein</fullName>
    </recommendedName>
</protein>
<dbReference type="GO" id="GO:0046872">
    <property type="term" value="F:metal ion binding"/>
    <property type="evidence" value="ECO:0007669"/>
    <property type="project" value="UniProtKB-KW"/>
</dbReference>
<dbReference type="OrthoDB" id="9785340at2"/>
<keyword evidence="1 6" id="KW-0645">Protease</keyword>
<dbReference type="RefSeq" id="WP_085085490.1">
    <property type="nucleotide sequence ID" value="NZ_BLKV01000002.1"/>
</dbReference>
<evidence type="ECO:0000313" key="10">
    <source>
        <dbReference type="Proteomes" id="UP000465263"/>
    </source>
</evidence>
<keyword evidence="10" id="KW-1185">Reference proteome</keyword>
<dbReference type="PANTHER" id="PTHR34978">
    <property type="entry name" value="POSSIBLE SENSOR-TRANSDUCER PROTEIN BLAR"/>
    <property type="match status" value="1"/>
</dbReference>
<feature type="transmembrane region" description="Helical" evidence="7">
    <location>
        <begin position="86"/>
        <end position="107"/>
    </location>
</feature>
<proteinExistence type="inferred from homology"/>
<evidence type="ECO:0000256" key="2">
    <source>
        <dbReference type="ARBA" id="ARBA00022723"/>
    </source>
</evidence>
<dbReference type="AlphaFoldDB" id="A0A7I9XP50"/>
<keyword evidence="7" id="KW-0472">Membrane</keyword>
<evidence type="ECO:0000256" key="6">
    <source>
        <dbReference type="RuleBase" id="RU003983"/>
    </source>
</evidence>
<dbReference type="GO" id="GO:0006508">
    <property type="term" value="P:proteolysis"/>
    <property type="evidence" value="ECO:0007669"/>
    <property type="project" value="UniProtKB-KW"/>
</dbReference>
<gene>
    <name evidence="9" type="ORF">MSEN_28570</name>
</gene>
<dbReference type="Pfam" id="PF01435">
    <property type="entry name" value="Peptidase_M48"/>
    <property type="match status" value="1"/>
</dbReference>
<dbReference type="PANTHER" id="PTHR34978:SF3">
    <property type="entry name" value="SLR0241 PROTEIN"/>
    <property type="match status" value="1"/>
</dbReference>
<evidence type="ECO:0000256" key="5">
    <source>
        <dbReference type="ARBA" id="ARBA00023049"/>
    </source>
</evidence>
<evidence type="ECO:0000256" key="1">
    <source>
        <dbReference type="ARBA" id="ARBA00022670"/>
    </source>
</evidence>
<evidence type="ECO:0000256" key="3">
    <source>
        <dbReference type="ARBA" id="ARBA00022801"/>
    </source>
</evidence>
<evidence type="ECO:0000256" key="4">
    <source>
        <dbReference type="ARBA" id="ARBA00022833"/>
    </source>
</evidence>
<accession>A0A7I9XP50</accession>
<keyword evidence="2" id="KW-0479">Metal-binding</keyword>
<evidence type="ECO:0000256" key="7">
    <source>
        <dbReference type="SAM" id="Phobius"/>
    </source>
</evidence>
<dbReference type="CDD" id="cd07326">
    <property type="entry name" value="M56_BlaR1_MecR1_like"/>
    <property type="match status" value="1"/>
</dbReference>
<evidence type="ECO:0000259" key="8">
    <source>
        <dbReference type="Pfam" id="PF01435"/>
    </source>
</evidence>
<dbReference type="GO" id="GO:0004222">
    <property type="term" value="F:metalloendopeptidase activity"/>
    <property type="evidence" value="ECO:0007669"/>
    <property type="project" value="InterPro"/>
</dbReference>
<feature type="transmembrane region" description="Helical" evidence="7">
    <location>
        <begin position="39"/>
        <end position="66"/>
    </location>
</feature>
<keyword evidence="3 6" id="KW-0378">Hydrolase</keyword>
<comment type="cofactor">
    <cofactor evidence="6">
        <name>Zn(2+)</name>
        <dbReference type="ChEBI" id="CHEBI:29105"/>
    </cofactor>
    <text evidence="6">Binds 1 zinc ion per subunit.</text>
</comment>
<reference evidence="9 10" key="1">
    <citation type="journal article" date="2019" name="Emerg. Microbes Infect.">
        <title>Comprehensive subspecies identification of 175 nontuberculous mycobacteria species based on 7547 genomic profiles.</title>
        <authorList>
            <person name="Matsumoto Y."/>
            <person name="Kinjo T."/>
            <person name="Motooka D."/>
            <person name="Nabeya D."/>
            <person name="Jung N."/>
            <person name="Uechi K."/>
            <person name="Horii T."/>
            <person name="Iida T."/>
            <person name="Fujita J."/>
            <person name="Nakamura S."/>
        </authorList>
    </citation>
    <scope>NUCLEOTIDE SEQUENCE [LARGE SCALE GENOMIC DNA]</scope>
    <source>
        <strain evidence="9 10">JCM 16017</strain>
    </source>
</reference>